<feature type="compositionally biased region" description="Polar residues" evidence="6">
    <location>
        <begin position="220"/>
        <end position="234"/>
    </location>
</feature>
<dbReference type="GO" id="GO:0035861">
    <property type="term" value="C:site of double-strand break"/>
    <property type="evidence" value="ECO:0000318"/>
    <property type="project" value="GO_Central"/>
</dbReference>
<dbReference type="InterPro" id="IPR019406">
    <property type="entry name" value="APLF_PBZ"/>
</dbReference>
<dbReference type="GO" id="GO:0005634">
    <property type="term" value="C:nucleus"/>
    <property type="evidence" value="ECO:0000318"/>
    <property type="project" value="GO_Central"/>
</dbReference>
<dbReference type="InterPro" id="IPR041388">
    <property type="entry name" value="FHA_2"/>
</dbReference>
<dbReference type="Gene3D" id="2.60.200.20">
    <property type="match status" value="1"/>
</dbReference>
<dbReference type="Proteomes" id="UP000186698">
    <property type="component" value="Chromosome 5L"/>
</dbReference>
<dbReference type="PANTHER" id="PTHR21315">
    <property type="entry name" value="APRATAXIN AND PNK-LIKE FACTOR-RELATED"/>
    <property type="match status" value="1"/>
</dbReference>
<feature type="region of interest" description="Disordered" evidence="6">
    <location>
        <begin position="203"/>
        <end position="234"/>
    </location>
</feature>
<evidence type="ECO:0000256" key="6">
    <source>
        <dbReference type="SAM" id="MobiDB-lite"/>
    </source>
</evidence>
<dbReference type="Pfam" id="PF10283">
    <property type="entry name" value="zf-CCHH"/>
    <property type="match status" value="2"/>
</dbReference>
<dbReference type="CTD" id="108716577"/>
<evidence type="ECO:0000256" key="5">
    <source>
        <dbReference type="ARBA" id="ARBA00023242"/>
    </source>
</evidence>
<evidence type="ECO:0000313" key="11">
    <source>
        <dbReference type="Xenbase" id="XB-GENE-6487772"/>
    </source>
</evidence>
<feature type="region of interest" description="Disordered" evidence="6">
    <location>
        <begin position="381"/>
        <end position="497"/>
    </location>
</feature>
<evidence type="ECO:0000256" key="1">
    <source>
        <dbReference type="ARBA" id="ARBA00004123"/>
    </source>
</evidence>
<feature type="region of interest" description="Disordered" evidence="6">
    <location>
        <begin position="131"/>
        <end position="185"/>
    </location>
</feature>
<dbReference type="GO" id="GO:0006302">
    <property type="term" value="P:double-strand break repair"/>
    <property type="evidence" value="ECO:0000318"/>
    <property type="project" value="GO_Central"/>
</dbReference>
<evidence type="ECO:0000259" key="8">
    <source>
        <dbReference type="Pfam" id="PF17913"/>
    </source>
</evidence>
<dbReference type="GeneID" id="108716577"/>
<dbReference type="KEGG" id="xla:108716577"/>
<dbReference type="PaxDb" id="8355-A0A1L8G793"/>
<gene>
    <name evidence="10 11" type="primary">aplf.L</name>
</gene>
<feature type="compositionally biased region" description="Basic residues" evidence="6">
    <location>
        <begin position="433"/>
        <end position="444"/>
    </location>
</feature>
<dbReference type="GO" id="GO:0003906">
    <property type="term" value="F:DNA-(apurinic or apyrimidinic site) endonuclease activity"/>
    <property type="evidence" value="ECO:0000318"/>
    <property type="project" value="GO_Central"/>
</dbReference>
<dbReference type="FunFam" id="2.60.200.20:FF:000061">
    <property type="entry name" value="Zgc:165656 protein"/>
    <property type="match status" value="1"/>
</dbReference>
<feature type="compositionally biased region" description="Low complexity" evidence="6">
    <location>
        <begin position="315"/>
        <end position="328"/>
    </location>
</feature>
<organism evidence="9 10">
    <name type="scientific">Xenopus laevis</name>
    <name type="common">African clawed frog</name>
    <dbReference type="NCBI Taxonomy" id="8355"/>
    <lineage>
        <taxon>Eukaryota</taxon>
        <taxon>Metazoa</taxon>
        <taxon>Chordata</taxon>
        <taxon>Craniata</taxon>
        <taxon>Vertebrata</taxon>
        <taxon>Euteleostomi</taxon>
        <taxon>Amphibia</taxon>
        <taxon>Batrachia</taxon>
        <taxon>Anura</taxon>
        <taxon>Pipoidea</taxon>
        <taxon>Pipidae</taxon>
        <taxon>Xenopodinae</taxon>
        <taxon>Xenopus</taxon>
        <taxon>Xenopus</taxon>
    </lineage>
</organism>
<evidence type="ECO:0000256" key="2">
    <source>
        <dbReference type="ARBA" id="ARBA00022763"/>
    </source>
</evidence>
<feature type="domain" description="PNK FHA" evidence="8">
    <location>
        <begin position="20"/>
        <end position="65"/>
    </location>
</feature>
<dbReference type="OMA" id="PCFYRSS"/>
<dbReference type="CDD" id="cd22717">
    <property type="entry name" value="FHA_APLF"/>
    <property type="match status" value="1"/>
</dbReference>
<feature type="compositionally biased region" description="Acidic residues" evidence="6">
    <location>
        <begin position="448"/>
        <end position="494"/>
    </location>
</feature>
<feature type="domain" description="PBZ-type" evidence="7">
    <location>
        <begin position="360"/>
        <end position="385"/>
    </location>
</feature>
<dbReference type="OrthoDB" id="10256774at2759"/>
<keyword evidence="9" id="KW-1185">Reference proteome</keyword>
<dbReference type="SUPFAM" id="SSF49879">
    <property type="entry name" value="SMAD/FHA domain"/>
    <property type="match status" value="1"/>
</dbReference>
<dbReference type="AlphaFoldDB" id="A0A1L8G793"/>
<feature type="compositionally biased region" description="Basic and acidic residues" evidence="6">
    <location>
        <begin position="418"/>
        <end position="432"/>
    </location>
</feature>
<dbReference type="Bgee" id="108716577">
    <property type="expression patterns" value="Expressed in lung and 19 other cell types or tissues"/>
</dbReference>
<feature type="compositionally biased region" description="Basic and acidic residues" evidence="6">
    <location>
        <begin position="382"/>
        <end position="404"/>
    </location>
</feature>
<dbReference type="Pfam" id="PF17913">
    <property type="entry name" value="FHA_2"/>
    <property type="match status" value="1"/>
</dbReference>
<reference evidence="10" key="1">
    <citation type="submission" date="2025-08" db="UniProtKB">
        <authorList>
            <consortium name="RefSeq"/>
        </authorList>
    </citation>
    <scope>IDENTIFICATION</scope>
    <source>
        <strain evidence="10">J_2021</strain>
        <tissue evidence="10">Erythrocytes</tissue>
    </source>
</reference>
<feature type="domain" description="PBZ-type" evidence="7">
    <location>
        <begin position="402"/>
        <end position="426"/>
    </location>
</feature>
<evidence type="ECO:0000259" key="7">
    <source>
        <dbReference type="Pfam" id="PF10283"/>
    </source>
</evidence>
<proteinExistence type="predicted"/>
<dbReference type="AGR" id="Xenbase:XB-GENE-6487772"/>
<accession>A0A1L8G793</accession>
<dbReference type="RefSeq" id="XP_018118293.1">
    <property type="nucleotide sequence ID" value="XM_018262804.2"/>
</dbReference>
<evidence type="ECO:0000313" key="9">
    <source>
        <dbReference type="Proteomes" id="UP000186698"/>
    </source>
</evidence>
<sequence>MSGFQLEAVEGSGGASLSEGETMIGRGPFLGISDKRVSRSHALLEVVDRKLRIKPVHVNPCFYQGAGENSFMPLEKDKWHWLHGGDCISLLPDKYAFRVIADASREESTQRNIPIINSTCELADNPGCSSVATKTKDEEPSCSSWENKKPYPYTTSDAHSEKVKPPLSSQLFSSDKKNSSAQRKRVLPGWMLDDGLEIKSLSSPASKAGKRNRIRREKNITTSNTDGNISSSKHQVPSYIKEAQEEVFVTKRGTLESQVSPGTLCTSLLTKARCEQSNDDNEMILAENKDKYLDVQSCQNINDVTNWCSENGQSGSSSVKHIKASSSKTTHGDDLSLSPDEDEESEKADFNGGHQAAKKRTPCMYGDNCYRKNPAHFQEFCHPGDSDYNTTEKESEDDSDKRPECPYGTDCYRKNPQHKLEYKHTKPPEKGGRKLRKRAPKKGKGGLDDDSDNDGEPNDYDLEDSFIDDDEEDFDNTDEDSDWMPEPEEKDSEDMGLLVKEAKRFVKGKH</sequence>
<feature type="region of interest" description="Disordered" evidence="6">
    <location>
        <begin position="315"/>
        <end position="359"/>
    </location>
</feature>
<dbReference type="GO" id="GO:0008408">
    <property type="term" value="F:3'-5' exonuclease activity"/>
    <property type="evidence" value="ECO:0007669"/>
    <property type="project" value="InterPro"/>
</dbReference>
<name>A0A1L8G793_XENLA</name>
<protein>
    <submittedName>
        <fullName evidence="10">Aprataxin and PNK-like factor isoform X1</fullName>
    </submittedName>
</protein>
<dbReference type="PANTHER" id="PTHR21315:SF2">
    <property type="entry name" value="APRATAXIN AND PNK-LIKE FACTOR"/>
    <property type="match status" value="1"/>
</dbReference>
<evidence type="ECO:0000256" key="4">
    <source>
        <dbReference type="ARBA" id="ARBA00023204"/>
    </source>
</evidence>
<evidence type="ECO:0000313" key="10">
    <source>
        <dbReference type="RefSeq" id="XP_018118293.1"/>
    </source>
</evidence>
<dbReference type="STRING" id="8355.A0A1L8G793"/>
<comment type="subcellular location">
    <subcellularLocation>
        <location evidence="1">Nucleus</location>
    </subcellularLocation>
</comment>
<keyword evidence="2" id="KW-0227">DNA damage</keyword>
<evidence type="ECO:0000256" key="3">
    <source>
        <dbReference type="ARBA" id="ARBA00022801"/>
    </source>
</evidence>
<keyword evidence="4" id="KW-0234">DNA repair</keyword>
<keyword evidence="5" id="KW-0539">Nucleus</keyword>
<dbReference type="Xenbase" id="XB-GENE-6487772">
    <property type="gene designation" value="aplf.L"/>
</dbReference>
<dbReference type="InterPro" id="IPR039253">
    <property type="entry name" value="APLF"/>
</dbReference>
<keyword evidence="3" id="KW-0378">Hydrolase</keyword>
<dbReference type="InterPro" id="IPR008984">
    <property type="entry name" value="SMAD_FHA_dom_sf"/>
</dbReference>